<evidence type="ECO:0000313" key="4">
    <source>
        <dbReference type="Proteomes" id="UP001054846"/>
    </source>
</evidence>
<dbReference type="InterPro" id="IPR045570">
    <property type="entry name" value="Metalloprtase-TldD/E_cen_dom"/>
</dbReference>
<dbReference type="Gene3D" id="3.30.2290.10">
    <property type="entry name" value="PmbA/TldD superfamily"/>
    <property type="match status" value="1"/>
</dbReference>
<sequence length="435" mass="47095">MAFLDEGRAKKVVETVLKAASAKDVLVRLGERRNAVTRFANNAITQNTLDAGTELVVEVAFENRRGTARVSSLSEEAIRTAVGRAEDLARVARPDPEYLPPLPRQQYLAVDAYDPATANLTPVERAKRAALIAGAAGKASLRAAGTVESGERVSVVAASSGLFAYHLRTDAQIGCTLQGPDSSGWARDVASRMALLSPERIAQSAIEQARRGVNPVAVEPGRYTVILAPAAVGTLLLHLVEQMDARDTLDGVTFLSGKIGQKLVGSNITLRTDPTSTRLPTVPFDSEGLPQPQLSWIDRGVFQQMRWDRFTAQKNNRPPVPAPHSLAMEGEDKSLEDLIRSTERGLLVTHVWYVRDVKPDETTVTGLTRDGTFLIEKGQITQGVKVLRFNQSILEMLSKTLALSRPEAAADNELPPSLLPALKVAEFNFVSGSSF</sequence>
<feature type="domain" description="Metalloprotease TldD/E C-terminal" evidence="1">
    <location>
        <begin position="220"/>
        <end position="425"/>
    </location>
</feature>
<reference evidence="3 4" key="1">
    <citation type="journal article" date="2021" name="Genome Biol. Evol.">
        <title>Complete Genome Sequencing of a Novel Gloeobacter Species from a Waterfall Cave in Mexico.</title>
        <authorList>
            <person name="Saw J.H."/>
            <person name="Cardona T."/>
            <person name="Montejano G."/>
        </authorList>
    </citation>
    <scope>NUCLEOTIDE SEQUENCE [LARGE SCALE GENOMIC DNA]</scope>
    <source>
        <strain evidence="3">MG652769</strain>
    </source>
</reference>
<protein>
    <submittedName>
        <fullName evidence="3">TldD/PmbA family protein</fullName>
    </submittedName>
</protein>
<dbReference type="Pfam" id="PF19290">
    <property type="entry name" value="PmbA_TldD_2nd"/>
    <property type="match status" value="1"/>
</dbReference>
<proteinExistence type="predicted"/>
<dbReference type="EMBL" id="CP063845">
    <property type="protein sequence ID" value="UFP92878.1"/>
    <property type="molecule type" value="Genomic_DNA"/>
</dbReference>
<gene>
    <name evidence="3" type="ORF">ISF26_13710</name>
</gene>
<dbReference type="SUPFAM" id="SSF111283">
    <property type="entry name" value="Putative modulator of DNA gyrase, PmbA/TldD"/>
    <property type="match status" value="1"/>
</dbReference>
<evidence type="ECO:0000313" key="3">
    <source>
        <dbReference type="EMBL" id="UFP92878.1"/>
    </source>
</evidence>
<dbReference type="PANTHER" id="PTHR43666">
    <property type="entry name" value="TLDD PROTEIN"/>
    <property type="match status" value="1"/>
</dbReference>
<dbReference type="RefSeq" id="WP_230839875.1">
    <property type="nucleotide sequence ID" value="NZ_CP063845.1"/>
</dbReference>
<name>A0ABY3PGT0_9CYAN</name>
<dbReference type="Pfam" id="PF19289">
    <property type="entry name" value="PmbA_TldD_3rd"/>
    <property type="match status" value="1"/>
</dbReference>
<dbReference type="InterPro" id="IPR036059">
    <property type="entry name" value="TldD/PmbA_sf"/>
</dbReference>
<feature type="domain" description="Metalloprotease TldD/E central" evidence="2">
    <location>
        <begin position="123"/>
        <end position="211"/>
    </location>
</feature>
<dbReference type="InterPro" id="IPR045569">
    <property type="entry name" value="Metalloprtase-TldD/E_C"/>
</dbReference>
<evidence type="ECO:0000259" key="2">
    <source>
        <dbReference type="Pfam" id="PF19290"/>
    </source>
</evidence>
<dbReference type="InterPro" id="IPR035068">
    <property type="entry name" value="TldD/PmbA_N"/>
</dbReference>
<dbReference type="PANTHER" id="PTHR43666:SF1">
    <property type="entry name" value="CONSERVED PROTEIN"/>
    <property type="match status" value="1"/>
</dbReference>
<accession>A0ABY3PGT0</accession>
<dbReference type="Proteomes" id="UP001054846">
    <property type="component" value="Chromosome"/>
</dbReference>
<evidence type="ECO:0000259" key="1">
    <source>
        <dbReference type="Pfam" id="PF19289"/>
    </source>
</evidence>
<organism evidence="3 4">
    <name type="scientific">Gloeobacter morelensis MG652769</name>
    <dbReference type="NCBI Taxonomy" id="2781736"/>
    <lineage>
        <taxon>Bacteria</taxon>
        <taxon>Bacillati</taxon>
        <taxon>Cyanobacteriota</taxon>
        <taxon>Cyanophyceae</taxon>
        <taxon>Gloeobacterales</taxon>
        <taxon>Gloeobacteraceae</taxon>
        <taxon>Gloeobacter</taxon>
        <taxon>Gloeobacter morelensis</taxon>
    </lineage>
</organism>
<keyword evidence="4" id="KW-1185">Reference proteome</keyword>